<comment type="caution">
    <text evidence="3">The sequence shown here is derived from an EMBL/GenBank/DDBJ whole genome shotgun (WGS) entry which is preliminary data.</text>
</comment>
<reference evidence="3 4" key="1">
    <citation type="submission" date="2019-02" db="EMBL/GenBank/DDBJ databases">
        <title>Genomic Encyclopedia of Type Strains, Phase IV (KMG-IV): sequencing the most valuable type-strain genomes for metagenomic binning, comparative biology and taxonomic classification.</title>
        <authorList>
            <person name="Goeker M."/>
        </authorList>
    </citation>
    <scope>NUCLEOTIDE SEQUENCE [LARGE SCALE GENOMIC DNA]</scope>
    <source>
        <strain evidence="3 4">DSM 105135</strain>
    </source>
</reference>
<evidence type="ECO:0000313" key="4">
    <source>
        <dbReference type="Proteomes" id="UP000292423"/>
    </source>
</evidence>
<gene>
    <name evidence="3" type="ORF">EV700_1482</name>
</gene>
<evidence type="ECO:0000313" key="3">
    <source>
        <dbReference type="EMBL" id="RZU47091.1"/>
    </source>
</evidence>
<dbReference type="Proteomes" id="UP000292423">
    <property type="component" value="Unassembled WGS sequence"/>
</dbReference>
<keyword evidence="2" id="KW-0732">Signal</keyword>
<feature type="signal peptide" evidence="2">
    <location>
        <begin position="1"/>
        <end position="18"/>
    </location>
</feature>
<dbReference type="AlphaFoldDB" id="A0A4Q7ZAH7"/>
<name>A0A4Q7ZAH7_9GAMM</name>
<dbReference type="EMBL" id="SHKX01000011">
    <property type="protein sequence ID" value="RZU47091.1"/>
    <property type="molecule type" value="Genomic_DNA"/>
</dbReference>
<evidence type="ECO:0000256" key="1">
    <source>
        <dbReference type="SAM" id="MobiDB-lite"/>
    </source>
</evidence>
<sequence>MKNWLFLSALFLSNAVMAADMPAQGMSMTAVQKQFGAPLQKSATIGKPPITRWVYKDFTVVFEYKHVVHSMVVKNESAPSATPAAAPAATSGKGEASLSVDVK</sequence>
<feature type="compositionally biased region" description="Low complexity" evidence="1">
    <location>
        <begin position="77"/>
        <end position="91"/>
    </location>
</feature>
<proteinExistence type="predicted"/>
<keyword evidence="4" id="KW-1185">Reference proteome</keyword>
<accession>A0A4Q7ZAH7</accession>
<evidence type="ECO:0000256" key="2">
    <source>
        <dbReference type="SAM" id="SignalP"/>
    </source>
</evidence>
<feature type="chain" id="PRO_5020693831" evidence="2">
    <location>
        <begin position="19"/>
        <end position="103"/>
    </location>
</feature>
<protein>
    <submittedName>
        <fullName evidence="3">Uncharacterized protein</fullName>
    </submittedName>
</protein>
<feature type="region of interest" description="Disordered" evidence="1">
    <location>
        <begin position="76"/>
        <end position="103"/>
    </location>
</feature>
<organism evidence="3 4">
    <name type="scientific">Fluviicoccus keumensis</name>
    <dbReference type="NCBI Taxonomy" id="1435465"/>
    <lineage>
        <taxon>Bacteria</taxon>
        <taxon>Pseudomonadati</taxon>
        <taxon>Pseudomonadota</taxon>
        <taxon>Gammaproteobacteria</taxon>
        <taxon>Moraxellales</taxon>
        <taxon>Moraxellaceae</taxon>
        <taxon>Fluviicoccus</taxon>
    </lineage>
</organism>
<dbReference type="RefSeq" id="WP_165391370.1">
    <property type="nucleotide sequence ID" value="NZ_SHKX01000011.1"/>
</dbReference>